<protein>
    <submittedName>
        <fullName evidence="3">Ferrous iron transport protein A</fullName>
    </submittedName>
</protein>
<dbReference type="Gene3D" id="2.30.30.90">
    <property type="match status" value="1"/>
</dbReference>
<evidence type="ECO:0000313" key="3">
    <source>
        <dbReference type="EMBL" id="TCL56052.1"/>
    </source>
</evidence>
<keyword evidence="1" id="KW-0408">Iron</keyword>
<dbReference type="STRING" id="1650663.GCA_001486665_01067"/>
<dbReference type="AlphaFoldDB" id="A0A4V6NGL4"/>
<evidence type="ECO:0000256" key="1">
    <source>
        <dbReference type="ARBA" id="ARBA00023004"/>
    </source>
</evidence>
<comment type="caution">
    <text evidence="3">The sequence shown here is derived from an EMBL/GenBank/DDBJ whole genome shotgun (WGS) entry which is preliminary data.</text>
</comment>
<dbReference type="InterPro" id="IPR008988">
    <property type="entry name" value="Transcriptional_repressor_C"/>
</dbReference>
<dbReference type="GeneID" id="97381005"/>
<dbReference type="SUPFAM" id="SSF50037">
    <property type="entry name" value="C-terminal domain of transcriptional repressors"/>
    <property type="match status" value="1"/>
</dbReference>
<accession>A0A4V6NGL4</accession>
<dbReference type="EMBL" id="SLUM01000014">
    <property type="protein sequence ID" value="TCL56052.1"/>
    <property type="molecule type" value="Genomic_DNA"/>
</dbReference>
<dbReference type="InterPro" id="IPR053184">
    <property type="entry name" value="FeoA-like"/>
</dbReference>
<name>A0A4V6NGL4_9FIRM</name>
<organism evidence="3 4">
    <name type="scientific">Allofournierella massiliensis</name>
    <dbReference type="NCBI Taxonomy" id="1650663"/>
    <lineage>
        <taxon>Bacteria</taxon>
        <taxon>Bacillati</taxon>
        <taxon>Bacillota</taxon>
        <taxon>Clostridia</taxon>
        <taxon>Eubacteriales</taxon>
        <taxon>Oscillospiraceae</taxon>
        <taxon>Allofournierella</taxon>
    </lineage>
</organism>
<proteinExistence type="predicted"/>
<dbReference type="RefSeq" id="WP_058963534.1">
    <property type="nucleotide sequence ID" value="NZ_CABKVM010000014.1"/>
</dbReference>
<dbReference type="GO" id="GO:0046914">
    <property type="term" value="F:transition metal ion binding"/>
    <property type="evidence" value="ECO:0007669"/>
    <property type="project" value="InterPro"/>
</dbReference>
<dbReference type="Proteomes" id="UP000295184">
    <property type="component" value="Unassembled WGS sequence"/>
</dbReference>
<dbReference type="PANTHER" id="PTHR43151:SF1">
    <property type="entry name" value="SSR2333 PROTEIN"/>
    <property type="match status" value="1"/>
</dbReference>
<evidence type="ECO:0000259" key="2">
    <source>
        <dbReference type="SMART" id="SM00899"/>
    </source>
</evidence>
<gene>
    <name evidence="3" type="ORF">EDD77_1146</name>
</gene>
<feature type="domain" description="Ferrous iron transporter FeoA-like" evidence="2">
    <location>
        <begin position="2"/>
        <end position="70"/>
    </location>
</feature>
<dbReference type="SMART" id="SM00899">
    <property type="entry name" value="FeoA"/>
    <property type="match status" value="1"/>
</dbReference>
<evidence type="ECO:0000313" key="4">
    <source>
        <dbReference type="Proteomes" id="UP000295184"/>
    </source>
</evidence>
<reference evidence="3 4" key="1">
    <citation type="submission" date="2019-03" db="EMBL/GenBank/DDBJ databases">
        <title>Genomic Encyclopedia of Type Strains, Phase IV (KMG-IV): sequencing the most valuable type-strain genomes for metagenomic binning, comparative biology and taxonomic classification.</title>
        <authorList>
            <person name="Goeker M."/>
        </authorList>
    </citation>
    <scope>NUCLEOTIDE SEQUENCE [LARGE SCALE GENOMIC DNA]</scope>
    <source>
        <strain evidence="3 4">DSM 100451</strain>
    </source>
</reference>
<sequence>MMPISMAAVGQSYVIRRLSGNSEVRAHLRALGFHEGVSVTLVNQLQGDVIVHVKDARIAINQEQALHIYV</sequence>
<dbReference type="InterPro" id="IPR007167">
    <property type="entry name" value="Fe-transptr_FeoA-like"/>
</dbReference>
<dbReference type="InterPro" id="IPR038157">
    <property type="entry name" value="FeoA_core_dom"/>
</dbReference>
<dbReference type="PANTHER" id="PTHR43151">
    <property type="entry name" value="FEOA FAMILY PROTEIN"/>
    <property type="match status" value="1"/>
</dbReference>
<dbReference type="Pfam" id="PF04023">
    <property type="entry name" value="FeoA"/>
    <property type="match status" value="1"/>
</dbReference>